<feature type="region of interest" description="Disordered" evidence="1">
    <location>
        <begin position="1"/>
        <end position="22"/>
    </location>
</feature>
<name>A0ABQ5G963_9ASTR</name>
<dbReference type="Proteomes" id="UP001151760">
    <property type="component" value="Unassembled WGS sequence"/>
</dbReference>
<reference evidence="2" key="1">
    <citation type="journal article" date="2022" name="Int. J. Mol. Sci.">
        <title>Draft Genome of Tanacetum Coccineum: Genomic Comparison of Closely Related Tanacetum-Family Plants.</title>
        <authorList>
            <person name="Yamashiro T."/>
            <person name="Shiraishi A."/>
            <person name="Nakayama K."/>
            <person name="Satake H."/>
        </authorList>
    </citation>
    <scope>NUCLEOTIDE SEQUENCE</scope>
</reference>
<protein>
    <recommendedName>
        <fullName evidence="4">Zinc knuckle CX2CX4HX4C</fullName>
    </recommendedName>
</protein>
<proteinExistence type="predicted"/>
<dbReference type="EMBL" id="BQNB010018238">
    <property type="protein sequence ID" value="GJT72215.1"/>
    <property type="molecule type" value="Genomic_DNA"/>
</dbReference>
<comment type="caution">
    <text evidence="2">The sequence shown here is derived from an EMBL/GenBank/DDBJ whole genome shotgun (WGS) entry which is preliminary data.</text>
</comment>
<organism evidence="2 3">
    <name type="scientific">Tanacetum coccineum</name>
    <dbReference type="NCBI Taxonomy" id="301880"/>
    <lineage>
        <taxon>Eukaryota</taxon>
        <taxon>Viridiplantae</taxon>
        <taxon>Streptophyta</taxon>
        <taxon>Embryophyta</taxon>
        <taxon>Tracheophyta</taxon>
        <taxon>Spermatophyta</taxon>
        <taxon>Magnoliopsida</taxon>
        <taxon>eudicotyledons</taxon>
        <taxon>Gunneridae</taxon>
        <taxon>Pentapetalae</taxon>
        <taxon>asterids</taxon>
        <taxon>campanulids</taxon>
        <taxon>Asterales</taxon>
        <taxon>Asteraceae</taxon>
        <taxon>Asteroideae</taxon>
        <taxon>Anthemideae</taxon>
        <taxon>Anthemidinae</taxon>
        <taxon>Tanacetum</taxon>
    </lineage>
</organism>
<sequence length="378" mass="41840">MERGFLSQKGSRGGRDVKENNQVSANDVAKVVSISSKVKEPVLSSLGGHIVVPNEGDVTNLPTDPYNSGPIFSRPTSYAKLDTGEPSKKNVNFHTLLAPVGNEADVAISSKDRMDEMIENGPWSSYATTMIELRADAEVKDTIVMAMPKLVGEGFYICTKHVEYEWKPPKCLSCKVFSHVLDECPKKIVSNVVNNLKNLRQAARGVQVGPKVGFKPTKQVYKHVYNKNCASTSVGTNEGNSKVAEKGSLNVAPRSSSTTPIEENIDNLERQILDEKVIFVDDDGKLLYNVDSTGIADSDSEVEEVLNKTTDYMASTSLKSVRDSGYGTSSLLEQWRKTKRDYDYDPYDNDLYESHDMSENLQAICDDFDITARARKKK</sequence>
<evidence type="ECO:0008006" key="4">
    <source>
        <dbReference type="Google" id="ProtNLM"/>
    </source>
</evidence>
<gene>
    <name evidence="2" type="ORF">Tco_1031501</name>
</gene>
<evidence type="ECO:0000256" key="1">
    <source>
        <dbReference type="SAM" id="MobiDB-lite"/>
    </source>
</evidence>
<evidence type="ECO:0000313" key="3">
    <source>
        <dbReference type="Proteomes" id="UP001151760"/>
    </source>
</evidence>
<reference evidence="2" key="2">
    <citation type="submission" date="2022-01" db="EMBL/GenBank/DDBJ databases">
        <authorList>
            <person name="Yamashiro T."/>
            <person name="Shiraishi A."/>
            <person name="Satake H."/>
            <person name="Nakayama K."/>
        </authorList>
    </citation>
    <scope>NUCLEOTIDE SEQUENCE</scope>
</reference>
<accession>A0ABQ5G963</accession>
<keyword evidence="3" id="KW-1185">Reference proteome</keyword>
<evidence type="ECO:0000313" key="2">
    <source>
        <dbReference type="EMBL" id="GJT72215.1"/>
    </source>
</evidence>